<feature type="region of interest" description="Disordered" evidence="1">
    <location>
        <begin position="54"/>
        <end position="93"/>
    </location>
</feature>
<dbReference type="GO" id="GO:0007015">
    <property type="term" value="P:actin filament organization"/>
    <property type="evidence" value="ECO:0007669"/>
    <property type="project" value="TreeGrafter"/>
</dbReference>
<dbReference type="EMBL" id="JAAKFY010000023">
    <property type="protein sequence ID" value="KAF3837374.1"/>
    <property type="molecule type" value="Genomic_DNA"/>
</dbReference>
<feature type="compositionally biased region" description="Polar residues" evidence="1">
    <location>
        <begin position="65"/>
        <end position="85"/>
    </location>
</feature>
<feature type="compositionally biased region" description="Low complexity" evidence="1">
    <location>
        <begin position="102"/>
        <end position="115"/>
    </location>
</feature>
<comment type="caution">
    <text evidence="2">The sequence shown here is derived from an EMBL/GenBank/DDBJ whole genome shotgun (WGS) entry which is preliminary data.</text>
</comment>
<dbReference type="GO" id="GO:0043296">
    <property type="term" value="C:apical junction complex"/>
    <property type="evidence" value="ECO:0007669"/>
    <property type="project" value="TreeGrafter"/>
</dbReference>
<evidence type="ECO:0000313" key="3">
    <source>
        <dbReference type="Proteomes" id="UP000518266"/>
    </source>
</evidence>
<protein>
    <submittedName>
        <fullName evidence="2">Uncharacterized protein</fullName>
    </submittedName>
</protein>
<dbReference type="InterPro" id="IPR027685">
    <property type="entry name" value="Shroom_fam"/>
</dbReference>
<dbReference type="GO" id="GO:0016324">
    <property type="term" value="C:apical plasma membrane"/>
    <property type="evidence" value="ECO:0007669"/>
    <property type="project" value="TreeGrafter"/>
</dbReference>
<dbReference type="PANTHER" id="PTHR15012">
    <property type="entry name" value="APICAL PROTEIN/SHROOM-RELATED"/>
    <property type="match status" value="1"/>
</dbReference>
<dbReference type="GO" id="GO:0005912">
    <property type="term" value="C:adherens junction"/>
    <property type="evidence" value="ECO:0007669"/>
    <property type="project" value="TreeGrafter"/>
</dbReference>
<feature type="compositionally biased region" description="Low complexity" evidence="1">
    <location>
        <begin position="54"/>
        <end position="64"/>
    </location>
</feature>
<dbReference type="GO" id="GO:0030864">
    <property type="term" value="C:cortical actin cytoskeleton"/>
    <property type="evidence" value="ECO:0007669"/>
    <property type="project" value="TreeGrafter"/>
</dbReference>
<proteinExistence type="predicted"/>
<dbReference type="AlphaFoldDB" id="A0A7J5XJZ5"/>
<name>A0A7J5XJZ5_DISMA</name>
<dbReference type="GO" id="GO:0051015">
    <property type="term" value="F:actin filament binding"/>
    <property type="evidence" value="ECO:0007669"/>
    <property type="project" value="InterPro"/>
</dbReference>
<evidence type="ECO:0000256" key="1">
    <source>
        <dbReference type="SAM" id="MobiDB-lite"/>
    </source>
</evidence>
<keyword evidence="3" id="KW-1185">Reference proteome</keyword>
<sequence length="121" mass="13416">MTSANWKFPETKGTSQGDLLLSDYAKCSQWLKLRHQKVYAKGCMIDLQWGQLSRPYSSTDRSSSLGSMESLDTPTPTPQTYSDSHISPVDPTLFNNKRDSAYSSFSASSNTSDYATATKAR</sequence>
<reference evidence="2 3" key="1">
    <citation type="submission" date="2020-03" db="EMBL/GenBank/DDBJ databases">
        <title>Dissostichus mawsoni Genome sequencing and assembly.</title>
        <authorList>
            <person name="Park H."/>
        </authorList>
    </citation>
    <scope>NUCLEOTIDE SEQUENCE [LARGE SCALE GENOMIC DNA]</scope>
    <source>
        <strain evidence="2">DM0001</strain>
        <tissue evidence="2">Muscle</tissue>
    </source>
</reference>
<evidence type="ECO:0000313" key="2">
    <source>
        <dbReference type="EMBL" id="KAF3837374.1"/>
    </source>
</evidence>
<gene>
    <name evidence="2" type="ORF">F7725_004838</name>
</gene>
<organism evidence="2 3">
    <name type="scientific">Dissostichus mawsoni</name>
    <name type="common">Antarctic cod</name>
    <dbReference type="NCBI Taxonomy" id="36200"/>
    <lineage>
        <taxon>Eukaryota</taxon>
        <taxon>Metazoa</taxon>
        <taxon>Chordata</taxon>
        <taxon>Craniata</taxon>
        <taxon>Vertebrata</taxon>
        <taxon>Euteleostomi</taxon>
        <taxon>Actinopterygii</taxon>
        <taxon>Neopterygii</taxon>
        <taxon>Teleostei</taxon>
        <taxon>Neoteleostei</taxon>
        <taxon>Acanthomorphata</taxon>
        <taxon>Eupercaria</taxon>
        <taxon>Perciformes</taxon>
        <taxon>Notothenioidei</taxon>
        <taxon>Nototheniidae</taxon>
        <taxon>Dissostichus</taxon>
    </lineage>
</organism>
<dbReference type="Proteomes" id="UP000518266">
    <property type="component" value="Unassembled WGS sequence"/>
</dbReference>
<feature type="region of interest" description="Disordered" evidence="1">
    <location>
        <begin position="102"/>
        <end position="121"/>
    </location>
</feature>
<dbReference type="PANTHER" id="PTHR15012:SF35">
    <property type="entry name" value="PROTEIN SHROOM4"/>
    <property type="match status" value="1"/>
</dbReference>
<accession>A0A7J5XJZ5</accession>